<dbReference type="CDD" id="cd17319">
    <property type="entry name" value="MFS_ExuT_GudP_like"/>
    <property type="match status" value="1"/>
</dbReference>
<gene>
    <name evidence="8" type="ORF">SAMN05660299_02131</name>
</gene>
<evidence type="ECO:0000256" key="5">
    <source>
        <dbReference type="ARBA" id="ARBA00023136"/>
    </source>
</evidence>
<keyword evidence="5 6" id="KW-0472">Membrane</keyword>
<feature type="transmembrane region" description="Helical" evidence="6">
    <location>
        <begin position="401"/>
        <end position="422"/>
    </location>
</feature>
<keyword evidence="2" id="KW-0813">Transport</keyword>
<feature type="transmembrane region" description="Helical" evidence="6">
    <location>
        <begin position="49"/>
        <end position="68"/>
    </location>
</feature>
<dbReference type="OrthoDB" id="9773404at2"/>
<name>A0A1G9YPE1_9FIRM</name>
<feature type="transmembrane region" description="Helical" evidence="6">
    <location>
        <begin position="371"/>
        <end position="395"/>
    </location>
</feature>
<sequence>MRTTKYRYWVIFMVLLIMTINYIDRGALAYAQQDIIEEFGFTPAQWGSIQGFFGYGYIFGGLFGGVLADKKGPRFVWLTFVTIWSIFVALTAYAGNLGIAIFGGSAMAGFFVVRALFGFAEGPSFVSMSRTLANWVAPKERTFTASITLIGTPLGSVITAPIAVFLISMFNWKISFLMLGFLGLIWVLVFSRIFTNLPEENPRVSKEELAEIRQGETSKVVATAQEAKNFHWYDFFKNSSYLFNTVGFFAISYIIFMLLTWTPKYLQDVYGMSLKSLWYLGMIPWLGPIFSTPFGGKIADLIFKKTKNLRIARNSVAMASLLLSGVCFILIPTVNSMTGALTFMALGNTAALASNSIYWSNLIDIDPTRTGAFGGIMHFLGQTAAMLAPTITGIMVTNYGYNAGFVLAGTICLIGVICAFFVKFKKEEIDVSV</sequence>
<keyword evidence="3 6" id="KW-0812">Transmembrane</keyword>
<feature type="transmembrane region" description="Helical" evidence="6">
    <location>
        <begin position="75"/>
        <end position="93"/>
    </location>
</feature>
<feature type="domain" description="Major facilitator superfamily (MFS) profile" evidence="7">
    <location>
        <begin position="10"/>
        <end position="427"/>
    </location>
</feature>
<feature type="transmembrane region" description="Helical" evidence="6">
    <location>
        <begin position="7"/>
        <end position="23"/>
    </location>
</feature>
<evidence type="ECO:0000256" key="6">
    <source>
        <dbReference type="SAM" id="Phobius"/>
    </source>
</evidence>
<evidence type="ECO:0000313" key="9">
    <source>
        <dbReference type="Proteomes" id="UP000199309"/>
    </source>
</evidence>
<dbReference type="PANTHER" id="PTHR11662">
    <property type="entry name" value="SOLUTE CARRIER FAMILY 17"/>
    <property type="match status" value="1"/>
</dbReference>
<proteinExistence type="predicted"/>
<dbReference type="InterPro" id="IPR050382">
    <property type="entry name" value="MFS_Na/Anion_cotransporter"/>
</dbReference>
<comment type="subcellular location">
    <subcellularLocation>
        <location evidence="1">Cell membrane</location>
        <topology evidence="1">Multi-pass membrane protein</topology>
    </subcellularLocation>
</comment>
<dbReference type="InterPro" id="IPR011701">
    <property type="entry name" value="MFS"/>
</dbReference>
<keyword evidence="9" id="KW-1185">Reference proteome</keyword>
<dbReference type="InterPro" id="IPR036259">
    <property type="entry name" value="MFS_trans_sf"/>
</dbReference>
<dbReference type="InterPro" id="IPR020846">
    <property type="entry name" value="MFS_dom"/>
</dbReference>
<evidence type="ECO:0000256" key="3">
    <source>
        <dbReference type="ARBA" id="ARBA00022692"/>
    </source>
</evidence>
<feature type="transmembrane region" description="Helical" evidence="6">
    <location>
        <begin position="340"/>
        <end position="359"/>
    </location>
</feature>
<dbReference type="SUPFAM" id="SSF103473">
    <property type="entry name" value="MFS general substrate transporter"/>
    <property type="match status" value="1"/>
</dbReference>
<dbReference type="Proteomes" id="UP000199309">
    <property type="component" value="Unassembled WGS sequence"/>
</dbReference>
<feature type="transmembrane region" description="Helical" evidence="6">
    <location>
        <begin position="143"/>
        <end position="168"/>
    </location>
</feature>
<dbReference type="PANTHER" id="PTHR11662:SF399">
    <property type="entry name" value="FI19708P1-RELATED"/>
    <property type="match status" value="1"/>
</dbReference>
<evidence type="ECO:0000313" key="8">
    <source>
        <dbReference type="EMBL" id="SDN11058.1"/>
    </source>
</evidence>
<protein>
    <submittedName>
        <fullName evidence="8">Sugar phosphate permease</fullName>
    </submittedName>
</protein>
<dbReference type="EMBL" id="FNHQ01000024">
    <property type="protein sequence ID" value="SDN11058.1"/>
    <property type="molecule type" value="Genomic_DNA"/>
</dbReference>
<feature type="transmembrane region" description="Helical" evidence="6">
    <location>
        <begin position="174"/>
        <end position="194"/>
    </location>
</feature>
<organism evidence="8 9">
    <name type="scientific">Megasphaera paucivorans</name>
    <dbReference type="NCBI Taxonomy" id="349095"/>
    <lineage>
        <taxon>Bacteria</taxon>
        <taxon>Bacillati</taxon>
        <taxon>Bacillota</taxon>
        <taxon>Negativicutes</taxon>
        <taxon>Veillonellales</taxon>
        <taxon>Veillonellaceae</taxon>
        <taxon>Megasphaera</taxon>
    </lineage>
</organism>
<feature type="transmembrane region" description="Helical" evidence="6">
    <location>
        <begin position="282"/>
        <end position="303"/>
    </location>
</feature>
<evidence type="ECO:0000256" key="2">
    <source>
        <dbReference type="ARBA" id="ARBA00022448"/>
    </source>
</evidence>
<reference evidence="8 9" key="1">
    <citation type="submission" date="2016-10" db="EMBL/GenBank/DDBJ databases">
        <authorList>
            <person name="de Groot N.N."/>
        </authorList>
    </citation>
    <scope>NUCLEOTIDE SEQUENCE [LARGE SCALE GENOMIC DNA]</scope>
    <source>
        <strain evidence="8 9">DSM 16981</strain>
    </source>
</reference>
<dbReference type="GO" id="GO:0022857">
    <property type="term" value="F:transmembrane transporter activity"/>
    <property type="evidence" value="ECO:0007669"/>
    <property type="project" value="InterPro"/>
</dbReference>
<feature type="transmembrane region" description="Helical" evidence="6">
    <location>
        <begin position="99"/>
        <end position="122"/>
    </location>
</feature>
<keyword evidence="4 6" id="KW-1133">Transmembrane helix</keyword>
<dbReference type="AlphaFoldDB" id="A0A1G9YPE1"/>
<dbReference type="GO" id="GO:0005886">
    <property type="term" value="C:plasma membrane"/>
    <property type="evidence" value="ECO:0007669"/>
    <property type="project" value="UniProtKB-SubCell"/>
</dbReference>
<dbReference type="PROSITE" id="PS50850">
    <property type="entry name" value="MFS"/>
    <property type="match status" value="1"/>
</dbReference>
<dbReference type="Pfam" id="PF07690">
    <property type="entry name" value="MFS_1"/>
    <property type="match status" value="1"/>
</dbReference>
<evidence type="ECO:0000256" key="4">
    <source>
        <dbReference type="ARBA" id="ARBA00022989"/>
    </source>
</evidence>
<accession>A0A1G9YPE1</accession>
<dbReference type="STRING" id="349095.SAMN05660299_02131"/>
<evidence type="ECO:0000259" key="7">
    <source>
        <dbReference type="PROSITE" id="PS50850"/>
    </source>
</evidence>
<dbReference type="RefSeq" id="WP_091651659.1">
    <property type="nucleotide sequence ID" value="NZ_FNHQ01000024.1"/>
</dbReference>
<feature type="transmembrane region" description="Helical" evidence="6">
    <location>
        <begin position="315"/>
        <end position="334"/>
    </location>
</feature>
<evidence type="ECO:0000256" key="1">
    <source>
        <dbReference type="ARBA" id="ARBA00004651"/>
    </source>
</evidence>
<feature type="transmembrane region" description="Helical" evidence="6">
    <location>
        <begin position="241"/>
        <end position="262"/>
    </location>
</feature>
<dbReference type="Gene3D" id="1.20.1250.20">
    <property type="entry name" value="MFS general substrate transporter like domains"/>
    <property type="match status" value="2"/>
</dbReference>